<dbReference type="AlphaFoldDB" id="A0A4Y6V8U0"/>
<dbReference type="OrthoDB" id="7263714at2"/>
<dbReference type="InterPro" id="IPR016181">
    <property type="entry name" value="Acyl_CoA_acyltransferase"/>
</dbReference>
<gene>
    <name evidence="2" type="ORF">D5366_06340</name>
</gene>
<dbReference type="InterPro" id="IPR000182">
    <property type="entry name" value="GNAT_dom"/>
</dbReference>
<reference evidence="2 3" key="1">
    <citation type="submission" date="2018-09" db="EMBL/GenBank/DDBJ databases">
        <title>The complete genome sequence of Neokomagataea tanensis NBRC 106556(T).</title>
        <authorList>
            <person name="Chua K.-O."/>
            <person name="See-Too W.-S."/>
            <person name="Hong K.-W."/>
            <person name="Yin W.-F."/>
            <person name="Chan K.-G."/>
        </authorList>
    </citation>
    <scope>NUCLEOTIDE SEQUENCE [LARGE SCALE GENOMIC DNA]</scope>
    <source>
        <strain evidence="3">AH13 \ NBRC 106556</strain>
    </source>
</reference>
<dbReference type="Proteomes" id="UP000317214">
    <property type="component" value="Chromosome"/>
</dbReference>
<sequence length="170" mass="18773">MLGREIRTIRLVLTPITWRDLEDVVDLKGNAGAFGRMLGGVRDRLQAEREMAEDIAFWARRGVGIFAIREDGRFVGITGVHERPDGRGLGLRFALYPWAGGRGLGREAAGAALRFVLDAGVTHVVAVAREDNWPSRVVLGSIGMHQAETFVRDGYTMLLYEVSAPPRDDQ</sequence>
<keyword evidence="3" id="KW-1185">Reference proteome</keyword>
<dbReference type="InterPro" id="IPR051531">
    <property type="entry name" value="N-acetyltransferase"/>
</dbReference>
<dbReference type="Gene3D" id="3.40.630.30">
    <property type="match status" value="1"/>
</dbReference>
<organism evidence="2 3">
    <name type="scientific">Neokomagataea tanensis</name>
    <dbReference type="NCBI Taxonomy" id="661191"/>
    <lineage>
        <taxon>Bacteria</taxon>
        <taxon>Pseudomonadati</taxon>
        <taxon>Pseudomonadota</taxon>
        <taxon>Alphaproteobacteria</taxon>
        <taxon>Acetobacterales</taxon>
        <taxon>Acetobacteraceae</taxon>
        <taxon>Neokomagataea</taxon>
    </lineage>
</organism>
<name>A0A4Y6V8U0_9PROT</name>
<dbReference type="PANTHER" id="PTHR43792:SF1">
    <property type="entry name" value="N-ACETYLTRANSFERASE DOMAIN-CONTAINING PROTEIN"/>
    <property type="match status" value="1"/>
</dbReference>
<dbReference type="PANTHER" id="PTHR43792">
    <property type="entry name" value="GNAT FAMILY, PUTATIVE (AFU_ORTHOLOGUE AFUA_3G00765)-RELATED-RELATED"/>
    <property type="match status" value="1"/>
</dbReference>
<evidence type="ECO:0000313" key="3">
    <source>
        <dbReference type="Proteomes" id="UP000317214"/>
    </source>
</evidence>
<evidence type="ECO:0000259" key="1">
    <source>
        <dbReference type="PROSITE" id="PS51186"/>
    </source>
</evidence>
<evidence type="ECO:0000313" key="2">
    <source>
        <dbReference type="EMBL" id="QDH24897.1"/>
    </source>
</evidence>
<dbReference type="SUPFAM" id="SSF55729">
    <property type="entry name" value="Acyl-CoA N-acyltransferases (Nat)"/>
    <property type="match status" value="1"/>
</dbReference>
<keyword evidence="2" id="KW-0808">Transferase</keyword>
<dbReference type="RefSeq" id="WP_141492743.1">
    <property type="nucleotide sequence ID" value="NZ_CP032485.1"/>
</dbReference>
<dbReference type="PROSITE" id="PS51186">
    <property type="entry name" value="GNAT"/>
    <property type="match status" value="1"/>
</dbReference>
<accession>A0A4Y6V8U0</accession>
<dbReference type="GO" id="GO:0016747">
    <property type="term" value="F:acyltransferase activity, transferring groups other than amino-acyl groups"/>
    <property type="evidence" value="ECO:0007669"/>
    <property type="project" value="InterPro"/>
</dbReference>
<feature type="domain" description="N-acetyltransferase" evidence="1">
    <location>
        <begin position="11"/>
        <end position="165"/>
    </location>
</feature>
<dbReference type="KEGG" id="ntn:D5366_06340"/>
<dbReference type="Pfam" id="PF13302">
    <property type="entry name" value="Acetyltransf_3"/>
    <property type="match status" value="1"/>
</dbReference>
<proteinExistence type="predicted"/>
<protein>
    <submittedName>
        <fullName evidence="2">N-acetyltransferase</fullName>
    </submittedName>
</protein>
<dbReference type="EMBL" id="CP032485">
    <property type="protein sequence ID" value="QDH24897.1"/>
    <property type="molecule type" value="Genomic_DNA"/>
</dbReference>